<dbReference type="Gene3D" id="3.30.420.40">
    <property type="match status" value="2"/>
</dbReference>
<organism evidence="9 10">
    <name type="scientific">Kandleria vitulina DSM 20405</name>
    <dbReference type="NCBI Taxonomy" id="1410657"/>
    <lineage>
        <taxon>Bacteria</taxon>
        <taxon>Bacillati</taxon>
        <taxon>Bacillota</taxon>
        <taxon>Erysipelotrichia</taxon>
        <taxon>Erysipelotrichales</taxon>
        <taxon>Coprobacillaceae</taxon>
        <taxon>Kandleria</taxon>
    </lineage>
</organism>
<protein>
    <recommendedName>
        <fullName evidence="8">PTS EIIB type-3 domain-containing protein</fullName>
    </recommendedName>
</protein>
<reference evidence="9 10" key="1">
    <citation type="journal article" date="2015" name="Genome Announc.">
        <title>Expanding the biotechnology potential of lactobacilli through comparative genomics of 213 strains and associated genera.</title>
        <authorList>
            <person name="Sun Z."/>
            <person name="Harris H.M."/>
            <person name="McCann A."/>
            <person name="Guo C."/>
            <person name="Argimon S."/>
            <person name="Zhang W."/>
            <person name="Yang X."/>
            <person name="Jeffery I.B."/>
            <person name="Cooney J.C."/>
            <person name="Kagawa T.F."/>
            <person name="Liu W."/>
            <person name="Song Y."/>
            <person name="Salvetti E."/>
            <person name="Wrobel A."/>
            <person name="Rasinkangas P."/>
            <person name="Parkhill J."/>
            <person name="Rea M.C."/>
            <person name="O'Sullivan O."/>
            <person name="Ritari J."/>
            <person name="Douillard F.P."/>
            <person name="Paul Ross R."/>
            <person name="Yang R."/>
            <person name="Briner A.E."/>
            <person name="Felis G.E."/>
            <person name="de Vos W.M."/>
            <person name="Barrangou R."/>
            <person name="Klaenhammer T.R."/>
            <person name="Caufield P.W."/>
            <person name="Cui Y."/>
            <person name="Zhang H."/>
            <person name="O'Toole P.W."/>
        </authorList>
    </citation>
    <scope>NUCLEOTIDE SEQUENCE [LARGE SCALE GENOMIC DNA]</scope>
    <source>
        <strain evidence="9 10">DSM 20405</strain>
    </source>
</reference>
<dbReference type="InterPro" id="IPR036095">
    <property type="entry name" value="PTS_EIIB-like_sf"/>
</dbReference>
<dbReference type="GO" id="GO:0009401">
    <property type="term" value="P:phosphoenolpyruvate-dependent sugar phosphotransferase system"/>
    <property type="evidence" value="ECO:0007669"/>
    <property type="project" value="UniProtKB-KW"/>
</dbReference>
<evidence type="ECO:0000256" key="6">
    <source>
        <dbReference type="ARBA" id="ARBA00022777"/>
    </source>
</evidence>
<keyword evidence="1" id="KW-0813">Transport</keyword>
<dbReference type="Proteomes" id="UP000051841">
    <property type="component" value="Unassembled WGS sequence"/>
</dbReference>
<evidence type="ECO:0000256" key="4">
    <source>
        <dbReference type="ARBA" id="ARBA00022679"/>
    </source>
</evidence>
<sequence>MKRFMDDFLREIYVKVYRSWILGQKSEQYNIKEVDEKTIVLDGVGAIGKVVFQGNVIELSVTNKKNDHIDFYLHFQMQTLGHASSLFNELIDAMATAENTKIVQVLLSCTSGLTTGFFAQELNQAATTLCMDYHFEAVPYNELTAVGRNCDIILLAPQIGYQQPKVQSIFHQIPVVTVPSQVFAKYDVRGALKLVGDSLLAQEVVDIPKALQLSVDYDEDILSIGIFKTTRSTRILYRVYKHSSVLEHGQIIKQKLCIDDLDDLIDFMLVSYPHLKKVGIATPGIIDQGHLTLEKDQLFNVDIITHFKEKYPYMNIHLDKASEAIAMTLYELQDYKSLSFLYLPKSSYVAGMGNINEGKIMNGHMDVSGDLHQLPFIYEKDPREQILSEEGCLDIVAKHFLLSIMTFSPEVLAFYCSNVVNVEDVVKKLEDYVPRHYIPKIKKLDNIEEYLLFGEMLKCIAQEKQST</sequence>
<dbReference type="AlphaFoldDB" id="A0A0R2HNB9"/>
<evidence type="ECO:0000313" key="10">
    <source>
        <dbReference type="Proteomes" id="UP000051841"/>
    </source>
</evidence>
<name>A0A0R2HNB9_9FIRM</name>
<gene>
    <name evidence="9" type="ORF">IV49_GL001474</name>
</gene>
<feature type="domain" description="PTS EIIB type-3" evidence="8">
    <location>
        <begin position="102"/>
        <end position="201"/>
    </location>
</feature>
<evidence type="ECO:0000256" key="1">
    <source>
        <dbReference type="ARBA" id="ARBA00022448"/>
    </source>
</evidence>
<evidence type="ECO:0000259" key="8">
    <source>
        <dbReference type="PROSITE" id="PS51100"/>
    </source>
</evidence>
<dbReference type="PANTHER" id="PTHR34581:SF2">
    <property type="entry name" value="PTS SYSTEM N,N'-DIACETYLCHITOBIOSE-SPECIFIC EIIB COMPONENT"/>
    <property type="match status" value="1"/>
</dbReference>
<comment type="caution">
    <text evidence="9">The sequence shown here is derived from an EMBL/GenBank/DDBJ whole genome shotgun (WGS) entry which is preliminary data.</text>
</comment>
<evidence type="ECO:0000256" key="5">
    <source>
        <dbReference type="ARBA" id="ARBA00022683"/>
    </source>
</evidence>
<dbReference type="GO" id="GO:0008982">
    <property type="term" value="F:protein-N(PI)-phosphohistidine-sugar phosphotransferase activity"/>
    <property type="evidence" value="ECO:0007669"/>
    <property type="project" value="InterPro"/>
</dbReference>
<dbReference type="InterPro" id="IPR003501">
    <property type="entry name" value="PTS_EIIB_2/3"/>
</dbReference>
<evidence type="ECO:0000256" key="7">
    <source>
        <dbReference type="PROSITE-ProRule" id="PRU00423"/>
    </source>
</evidence>
<feature type="modified residue" description="Phosphocysteine; by EIIA" evidence="7">
    <location>
        <position position="109"/>
    </location>
</feature>
<dbReference type="PANTHER" id="PTHR34581">
    <property type="entry name" value="PTS SYSTEM N,N'-DIACETYLCHITOBIOSE-SPECIFIC EIIB COMPONENT"/>
    <property type="match status" value="1"/>
</dbReference>
<dbReference type="PATRIC" id="fig|1410657.5.peg.1523"/>
<keyword evidence="10" id="KW-1185">Reference proteome</keyword>
<evidence type="ECO:0000313" key="9">
    <source>
        <dbReference type="EMBL" id="KRN50980.1"/>
    </source>
</evidence>
<dbReference type="PROSITE" id="PS51100">
    <property type="entry name" value="PTS_EIIB_TYPE_3"/>
    <property type="match status" value="1"/>
</dbReference>
<evidence type="ECO:0000256" key="3">
    <source>
        <dbReference type="ARBA" id="ARBA00022597"/>
    </source>
</evidence>
<dbReference type="InterPro" id="IPR051819">
    <property type="entry name" value="PTS_sugar-specific_EIIB"/>
</dbReference>
<keyword evidence="2" id="KW-0597">Phosphoprotein</keyword>
<keyword evidence="5" id="KW-0598">Phosphotransferase system</keyword>
<keyword evidence="6" id="KW-0418">Kinase</keyword>
<dbReference type="EMBL" id="JQBL01000004">
    <property type="protein sequence ID" value="KRN50980.1"/>
    <property type="molecule type" value="Genomic_DNA"/>
</dbReference>
<keyword evidence="4" id="KW-0808">Transferase</keyword>
<evidence type="ECO:0000256" key="2">
    <source>
        <dbReference type="ARBA" id="ARBA00022553"/>
    </source>
</evidence>
<accession>A0A0R2HNB9</accession>
<keyword evidence="3" id="KW-0762">Sugar transport</keyword>
<proteinExistence type="predicted"/>
<dbReference type="GO" id="GO:0016301">
    <property type="term" value="F:kinase activity"/>
    <property type="evidence" value="ECO:0007669"/>
    <property type="project" value="UniProtKB-KW"/>
</dbReference>
<dbReference type="Gene3D" id="3.40.50.2300">
    <property type="match status" value="1"/>
</dbReference>
<dbReference type="SUPFAM" id="SSF52794">
    <property type="entry name" value="PTS system IIB component-like"/>
    <property type="match status" value="1"/>
</dbReference>
<dbReference type="InterPro" id="IPR013012">
    <property type="entry name" value="PTS_EIIB_3"/>
</dbReference>
<dbReference type="Pfam" id="PF02302">
    <property type="entry name" value="PTS_IIB"/>
    <property type="match status" value="1"/>
</dbReference>